<dbReference type="RefSeq" id="WP_039412884.1">
    <property type="nucleotide sequence ID" value="NZ_JWSZ01000003.1"/>
</dbReference>
<sequence length="164" mass="16509">MKRTTAGTIVAAVAIGVFLGFAVDQVLTATGRPTFTPSFLLPILLVLLGIALVLFALPIRRATAGAQASPVDPFRAVRIAMLAKASTLVGAGVAGVAAGLLAFLLTRPVAPSLGSTGPVIAAIVGGLVLVAAGLVAEHLCTIRKDDDDEHPGPPEPGLGLSHHD</sequence>
<name>A0A0B4CYI9_9MICO</name>
<dbReference type="Pfam" id="PF11377">
    <property type="entry name" value="DUF3180"/>
    <property type="match status" value="1"/>
</dbReference>
<protein>
    <recommendedName>
        <fullName evidence="5">DUF3180 domain-containing protein</fullName>
    </recommendedName>
</protein>
<feature type="transmembrane region" description="Helical" evidence="2">
    <location>
        <begin position="117"/>
        <end position="136"/>
    </location>
</feature>
<dbReference type="Proteomes" id="UP000031202">
    <property type="component" value="Unassembled WGS sequence"/>
</dbReference>
<keyword evidence="2" id="KW-0472">Membrane</keyword>
<accession>A0A0B4CYI9</accession>
<organism evidence="3 4">
    <name type="scientific">Microbacterium hominis</name>
    <dbReference type="NCBI Taxonomy" id="162426"/>
    <lineage>
        <taxon>Bacteria</taxon>
        <taxon>Bacillati</taxon>
        <taxon>Actinomycetota</taxon>
        <taxon>Actinomycetes</taxon>
        <taxon>Micrococcales</taxon>
        <taxon>Microbacteriaceae</taxon>
        <taxon>Microbacterium</taxon>
    </lineage>
</organism>
<comment type="caution">
    <text evidence="3">The sequence shown here is derived from an EMBL/GenBank/DDBJ whole genome shotgun (WGS) entry which is preliminary data.</text>
</comment>
<keyword evidence="2" id="KW-1133">Transmembrane helix</keyword>
<dbReference type="InterPro" id="IPR021517">
    <property type="entry name" value="DUF3180"/>
</dbReference>
<feature type="region of interest" description="Disordered" evidence="1">
    <location>
        <begin position="144"/>
        <end position="164"/>
    </location>
</feature>
<evidence type="ECO:0000256" key="1">
    <source>
        <dbReference type="SAM" id="MobiDB-lite"/>
    </source>
</evidence>
<evidence type="ECO:0000313" key="3">
    <source>
        <dbReference type="EMBL" id="KIC59466.1"/>
    </source>
</evidence>
<reference evidence="3 4" key="1">
    <citation type="submission" date="2014-12" db="EMBL/GenBank/DDBJ databases">
        <title>Genome sequencing of Microbacterium hominis TPW29.</title>
        <authorList>
            <person name="Tan P.W."/>
            <person name="Chan K.-G."/>
        </authorList>
    </citation>
    <scope>NUCLEOTIDE SEQUENCE [LARGE SCALE GENOMIC DNA]</scope>
    <source>
        <strain evidence="3 4">TPW29</strain>
    </source>
</reference>
<dbReference type="EMBL" id="JWSZ01000003">
    <property type="protein sequence ID" value="KIC59466.1"/>
    <property type="molecule type" value="Genomic_DNA"/>
</dbReference>
<proteinExistence type="predicted"/>
<feature type="transmembrane region" description="Helical" evidence="2">
    <location>
        <begin position="79"/>
        <end position="105"/>
    </location>
</feature>
<gene>
    <name evidence="3" type="ORF">RM52_03120</name>
</gene>
<feature type="transmembrane region" description="Helical" evidence="2">
    <location>
        <begin position="38"/>
        <end position="59"/>
    </location>
</feature>
<keyword evidence="2" id="KW-0812">Transmembrane</keyword>
<evidence type="ECO:0000313" key="4">
    <source>
        <dbReference type="Proteomes" id="UP000031202"/>
    </source>
</evidence>
<evidence type="ECO:0000256" key="2">
    <source>
        <dbReference type="SAM" id="Phobius"/>
    </source>
</evidence>
<evidence type="ECO:0008006" key="5">
    <source>
        <dbReference type="Google" id="ProtNLM"/>
    </source>
</evidence>
<dbReference type="AlphaFoldDB" id="A0A0B4CYI9"/>